<protein>
    <submittedName>
        <fullName evidence="8">Methyl-accepting chemotaxis protein (MCP) signalling domain-containing protein</fullName>
    </submittedName>
</protein>
<keyword evidence="3" id="KW-1133">Transmembrane helix</keyword>
<dbReference type="PANTHER" id="PTHR32089:SF119">
    <property type="entry name" value="METHYL-ACCEPTING CHEMOTAXIS PROTEIN CTPL"/>
    <property type="match status" value="1"/>
</dbReference>
<feature type="domain" description="Methyl-accepting transducer" evidence="7">
    <location>
        <begin position="156"/>
        <end position="360"/>
    </location>
</feature>
<dbReference type="RefSeq" id="WP_085496542.1">
    <property type="nucleotide sequence ID" value="NZ_FXAZ01000005.1"/>
</dbReference>
<evidence type="ECO:0000256" key="1">
    <source>
        <dbReference type="ARBA" id="ARBA00004141"/>
    </source>
</evidence>
<dbReference type="EMBL" id="FXAZ01000005">
    <property type="protein sequence ID" value="SMG54059.1"/>
    <property type="molecule type" value="Genomic_DNA"/>
</dbReference>
<reference evidence="8 9" key="1">
    <citation type="submission" date="2017-04" db="EMBL/GenBank/DDBJ databases">
        <authorList>
            <person name="Afonso C.L."/>
            <person name="Miller P.J."/>
            <person name="Scott M.A."/>
            <person name="Spackman E."/>
            <person name="Goraichik I."/>
            <person name="Dimitrov K.M."/>
            <person name="Suarez D.L."/>
            <person name="Swayne D.E."/>
        </authorList>
    </citation>
    <scope>NUCLEOTIDE SEQUENCE [LARGE SCALE GENOMIC DNA]</scope>
    <source>
        <strain evidence="8 9">11</strain>
    </source>
</reference>
<keyword evidence="2" id="KW-0812">Transmembrane</keyword>
<dbReference type="GO" id="GO:0007165">
    <property type="term" value="P:signal transduction"/>
    <property type="evidence" value="ECO:0007669"/>
    <property type="project" value="UniProtKB-KW"/>
</dbReference>
<sequence length="370" mass="41575">MSIVMVQEKTNREIHTSAPEYVGLIQQVELIYSTVPILQVQALFEQQAKLRLIVVIDQQERPIGFVAKEQFYERMGKRFAPALYNQKPIHRLMQSEVLIVPYGIEPKDLLDLIAGRQEDQMYDPVIFEKEGRCAGLMTSKSINELSKHIRVKHEIREQEAIQSACDSLASIYEQADLVQSEATVGLRHADEMLAETMKTKGVLSHVVSSVEMMTSHVNEQKQQMDTLAQHTDAAVDAALVIREWSETCQVLALNASIEAARAGEHGKGFEVVAAEVRKLALLTKAATEQIEETLAVMRESLKATIKGSEASYKEAHITSQEISTTLVQLEELFSAISNNRERLQQVHSSATMMSQSAKHAYDDLRVEHYN</sequence>
<dbReference type="SMART" id="SM00283">
    <property type="entry name" value="MA"/>
    <property type="match status" value="1"/>
</dbReference>
<dbReference type="STRING" id="1852522.SAMN06295960_3651"/>
<dbReference type="OrthoDB" id="9816519at2"/>
<evidence type="ECO:0000313" key="8">
    <source>
        <dbReference type="EMBL" id="SMG54059.1"/>
    </source>
</evidence>
<evidence type="ECO:0000256" key="4">
    <source>
        <dbReference type="ARBA" id="ARBA00023136"/>
    </source>
</evidence>
<dbReference type="AlphaFoldDB" id="A0A1X7LLM5"/>
<gene>
    <name evidence="8" type="ORF">SAMN06295960_3651</name>
</gene>
<accession>A0A1X7LLM5</accession>
<dbReference type="PANTHER" id="PTHR32089">
    <property type="entry name" value="METHYL-ACCEPTING CHEMOTAXIS PROTEIN MCPB"/>
    <property type="match status" value="1"/>
</dbReference>
<dbReference type="InterPro" id="IPR046342">
    <property type="entry name" value="CBS_dom_sf"/>
</dbReference>
<evidence type="ECO:0000256" key="6">
    <source>
        <dbReference type="PROSITE-ProRule" id="PRU00284"/>
    </source>
</evidence>
<name>A0A1X7LLM5_9BACL</name>
<dbReference type="Pfam" id="PF00015">
    <property type="entry name" value="MCPsignal"/>
    <property type="match status" value="1"/>
</dbReference>
<dbReference type="SUPFAM" id="SSF58104">
    <property type="entry name" value="Methyl-accepting chemotaxis protein (MCP) signaling domain"/>
    <property type="match status" value="1"/>
</dbReference>
<dbReference type="InterPro" id="IPR004089">
    <property type="entry name" value="MCPsignal_dom"/>
</dbReference>
<keyword evidence="4" id="KW-0472">Membrane</keyword>
<evidence type="ECO:0000259" key="7">
    <source>
        <dbReference type="PROSITE" id="PS50111"/>
    </source>
</evidence>
<dbReference type="SUPFAM" id="SSF54631">
    <property type="entry name" value="CBS-domain pair"/>
    <property type="match status" value="1"/>
</dbReference>
<keyword evidence="5 6" id="KW-0807">Transducer</keyword>
<keyword evidence="9" id="KW-1185">Reference proteome</keyword>
<dbReference type="Proteomes" id="UP000193834">
    <property type="component" value="Unassembled WGS sequence"/>
</dbReference>
<dbReference type="GO" id="GO:0016020">
    <property type="term" value="C:membrane"/>
    <property type="evidence" value="ECO:0007669"/>
    <property type="project" value="UniProtKB-SubCell"/>
</dbReference>
<evidence type="ECO:0000256" key="3">
    <source>
        <dbReference type="ARBA" id="ARBA00022989"/>
    </source>
</evidence>
<proteinExistence type="predicted"/>
<dbReference type="Gene3D" id="1.10.287.950">
    <property type="entry name" value="Methyl-accepting chemotaxis protein"/>
    <property type="match status" value="1"/>
</dbReference>
<dbReference type="PROSITE" id="PS50111">
    <property type="entry name" value="CHEMOTAXIS_TRANSDUC_2"/>
    <property type="match status" value="1"/>
</dbReference>
<comment type="subcellular location">
    <subcellularLocation>
        <location evidence="1">Membrane</location>
        <topology evidence="1">Multi-pass membrane protein</topology>
    </subcellularLocation>
</comment>
<evidence type="ECO:0000256" key="2">
    <source>
        <dbReference type="ARBA" id="ARBA00022692"/>
    </source>
</evidence>
<evidence type="ECO:0000313" key="9">
    <source>
        <dbReference type="Proteomes" id="UP000193834"/>
    </source>
</evidence>
<evidence type="ECO:0000256" key="5">
    <source>
        <dbReference type="ARBA" id="ARBA00023224"/>
    </source>
</evidence>
<organism evidence="8 9">
    <name type="scientific">Paenibacillus aquistagni</name>
    <dbReference type="NCBI Taxonomy" id="1852522"/>
    <lineage>
        <taxon>Bacteria</taxon>
        <taxon>Bacillati</taxon>
        <taxon>Bacillota</taxon>
        <taxon>Bacilli</taxon>
        <taxon>Bacillales</taxon>
        <taxon>Paenibacillaceae</taxon>
        <taxon>Paenibacillus</taxon>
    </lineage>
</organism>
<dbReference type="Gene3D" id="3.10.580.10">
    <property type="entry name" value="CBS-domain"/>
    <property type="match status" value="1"/>
</dbReference>